<dbReference type="SUPFAM" id="SSF55347">
    <property type="entry name" value="Glyceraldehyde-3-phosphate dehydrogenase-like, C-terminal domain"/>
    <property type="match status" value="1"/>
</dbReference>
<evidence type="ECO:0000313" key="2">
    <source>
        <dbReference type="Proteomes" id="UP001372338"/>
    </source>
</evidence>
<keyword evidence="2" id="KW-1185">Reference proteome</keyword>
<organism evidence="1 2">
    <name type="scientific">Crotalaria pallida</name>
    <name type="common">Smooth rattlebox</name>
    <name type="synonym">Crotalaria striata</name>
    <dbReference type="NCBI Taxonomy" id="3830"/>
    <lineage>
        <taxon>Eukaryota</taxon>
        <taxon>Viridiplantae</taxon>
        <taxon>Streptophyta</taxon>
        <taxon>Embryophyta</taxon>
        <taxon>Tracheophyta</taxon>
        <taxon>Spermatophyta</taxon>
        <taxon>Magnoliopsida</taxon>
        <taxon>eudicotyledons</taxon>
        <taxon>Gunneridae</taxon>
        <taxon>Pentapetalae</taxon>
        <taxon>rosids</taxon>
        <taxon>fabids</taxon>
        <taxon>Fabales</taxon>
        <taxon>Fabaceae</taxon>
        <taxon>Papilionoideae</taxon>
        <taxon>50 kb inversion clade</taxon>
        <taxon>genistoids sensu lato</taxon>
        <taxon>core genistoids</taxon>
        <taxon>Crotalarieae</taxon>
        <taxon>Crotalaria</taxon>
    </lineage>
</organism>
<dbReference type="AlphaFoldDB" id="A0AAN9E5G8"/>
<accession>A0AAN9E5G8</accession>
<comment type="caution">
    <text evidence="1">The sequence shown here is derived from an EMBL/GenBank/DDBJ whole genome shotgun (WGS) entry which is preliminary data.</text>
</comment>
<sequence length="129" mass="14166">MIAGAPFDLPLAQKHNIKILPVDSEHSAIFQYIALALAHISGKLQITLSGEILQSQLPSTPKETLTSLYLMKMVTPKFDESKASPPMPPAEGRFDVVIDNDVISRLDLSLFQSATGMIIPYNNSFIFAH</sequence>
<name>A0AAN9E5G8_CROPI</name>
<gene>
    <name evidence="1" type="ORF">RIF29_40078</name>
</gene>
<evidence type="ECO:0000313" key="1">
    <source>
        <dbReference type="EMBL" id="KAK7245243.1"/>
    </source>
</evidence>
<dbReference type="Proteomes" id="UP001372338">
    <property type="component" value="Unassembled WGS sequence"/>
</dbReference>
<protein>
    <submittedName>
        <fullName evidence="1">Uncharacterized protein</fullName>
    </submittedName>
</protein>
<reference evidence="1 2" key="1">
    <citation type="submission" date="2024-01" db="EMBL/GenBank/DDBJ databases">
        <title>The genomes of 5 underutilized Papilionoideae crops provide insights into root nodulation and disease resistanc.</title>
        <authorList>
            <person name="Yuan L."/>
        </authorList>
    </citation>
    <scope>NUCLEOTIDE SEQUENCE [LARGE SCALE GENOMIC DNA]</scope>
    <source>
        <strain evidence="1">ZHUSHIDOU_FW_LH</strain>
        <tissue evidence="1">Leaf</tissue>
    </source>
</reference>
<dbReference type="EMBL" id="JAYWIO010000008">
    <property type="protein sequence ID" value="KAK7245243.1"/>
    <property type="molecule type" value="Genomic_DNA"/>
</dbReference>
<proteinExistence type="predicted"/>